<dbReference type="SUPFAM" id="SSF143120">
    <property type="entry name" value="YefM-like"/>
    <property type="match status" value="1"/>
</dbReference>
<evidence type="ECO:0000313" key="3">
    <source>
        <dbReference type="EMBL" id="MBS4884574.1"/>
    </source>
</evidence>
<dbReference type="Proteomes" id="UP000284868">
    <property type="component" value="Unassembled WGS sequence"/>
</dbReference>
<proteinExistence type="inferred from homology"/>
<evidence type="ECO:0000256" key="1">
    <source>
        <dbReference type="ARBA" id="ARBA00009981"/>
    </source>
</evidence>
<dbReference type="InterPro" id="IPR006442">
    <property type="entry name" value="Antitoxin_Phd/YefM"/>
</dbReference>
<dbReference type="Pfam" id="PF02604">
    <property type="entry name" value="PhdYeFM_antitox"/>
    <property type="match status" value="1"/>
</dbReference>
<accession>A0A415P141</accession>
<dbReference type="GeneID" id="92794256"/>
<dbReference type="EMBL" id="QRPK01000085">
    <property type="protein sequence ID" value="RHM06444.1"/>
    <property type="molecule type" value="Genomic_DNA"/>
</dbReference>
<reference evidence="3" key="2">
    <citation type="submission" date="2021-02" db="EMBL/GenBank/DDBJ databases">
        <title>Infant gut strain persistence is associated with maternal origin, phylogeny, and functional potential including surface adhesion and iron acquisition.</title>
        <authorList>
            <person name="Lou Y.C."/>
        </authorList>
    </citation>
    <scope>NUCLEOTIDE SEQUENCE</scope>
    <source>
        <strain evidence="3">L3_108_103G1_dasL3_108_103G1_concoct_2</strain>
    </source>
</reference>
<reference evidence="4 5" key="1">
    <citation type="submission" date="2018-08" db="EMBL/GenBank/DDBJ databases">
        <title>A genome reference for cultivated species of the human gut microbiota.</title>
        <authorList>
            <person name="Zou Y."/>
            <person name="Xue W."/>
            <person name="Luo G."/>
        </authorList>
    </citation>
    <scope>NUCLEOTIDE SEQUENCE [LARGE SCALE GENOMIC DNA]</scope>
    <source>
        <strain evidence="4 5">AF35-6BH</strain>
    </source>
</reference>
<evidence type="ECO:0000313" key="4">
    <source>
        <dbReference type="EMBL" id="RHM06444.1"/>
    </source>
</evidence>
<dbReference type="InterPro" id="IPR036165">
    <property type="entry name" value="YefM-like_sf"/>
</dbReference>
<evidence type="ECO:0000313" key="5">
    <source>
        <dbReference type="Proteomes" id="UP000284868"/>
    </source>
</evidence>
<dbReference type="RefSeq" id="WP_004800845.1">
    <property type="nucleotide sequence ID" value="NZ_CABKNA010000001.1"/>
</dbReference>
<comment type="caution">
    <text evidence="4">The sequence shown here is derived from an EMBL/GenBank/DDBJ whole genome shotgun (WGS) entry which is preliminary data.</text>
</comment>
<name>A0A415P141_9FIRM</name>
<dbReference type="PANTHER" id="PTHR33713:SF6">
    <property type="entry name" value="ANTITOXIN YEFM"/>
    <property type="match status" value="1"/>
</dbReference>
<dbReference type="Gene3D" id="3.40.1620.10">
    <property type="entry name" value="YefM-like domain"/>
    <property type="match status" value="1"/>
</dbReference>
<comment type="function">
    <text evidence="2">Antitoxin component of a type II toxin-antitoxin (TA) system.</text>
</comment>
<dbReference type="InterPro" id="IPR051405">
    <property type="entry name" value="phD/YefM_antitoxin"/>
</dbReference>
<gene>
    <name evidence="4" type="ORF">DWZ83_09840</name>
    <name evidence="3" type="ORF">KHZ85_07390</name>
</gene>
<dbReference type="AlphaFoldDB" id="A0A415P141"/>
<sequence>MIAINYSTLRQNMKKYFDSVSDDYETMVITRKENKNVVVISEETYNNLIENAYLTSNQSNYNWLMESKRQLEEGKTVIKD</sequence>
<protein>
    <recommendedName>
        <fullName evidence="2">Antitoxin</fullName>
    </recommendedName>
</protein>
<evidence type="ECO:0000256" key="2">
    <source>
        <dbReference type="RuleBase" id="RU362080"/>
    </source>
</evidence>
<organism evidence="4 5">
    <name type="scientific">Amedibacillus dolichus</name>
    <dbReference type="NCBI Taxonomy" id="31971"/>
    <lineage>
        <taxon>Bacteria</taxon>
        <taxon>Bacillati</taxon>
        <taxon>Bacillota</taxon>
        <taxon>Erysipelotrichia</taxon>
        <taxon>Erysipelotrichales</taxon>
        <taxon>Erysipelotrichaceae</taxon>
        <taxon>Amedibacillus</taxon>
    </lineage>
</organism>
<dbReference type="PANTHER" id="PTHR33713">
    <property type="entry name" value="ANTITOXIN YAFN-RELATED"/>
    <property type="match status" value="1"/>
</dbReference>
<comment type="similarity">
    <text evidence="1 2">Belongs to the phD/YefM antitoxin family.</text>
</comment>
<dbReference type="Gene3D" id="6.10.250.330">
    <property type="match status" value="1"/>
</dbReference>
<dbReference type="Proteomes" id="UP000753219">
    <property type="component" value="Unassembled WGS sequence"/>
</dbReference>
<dbReference type="OrthoDB" id="6427at2"/>
<keyword evidence="5" id="KW-1185">Reference proteome</keyword>
<dbReference type="EMBL" id="JAGZMZ010000018">
    <property type="protein sequence ID" value="MBS4884574.1"/>
    <property type="molecule type" value="Genomic_DNA"/>
</dbReference>